<name>D4H5S7_DENA2</name>
<dbReference type="RefSeq" id="WP_013012011.1">
    <property type="nucleotide sequence ID" value="NC_013943.1"/>
</dbReference>
<dbReference type="EMBL" id="CP001968">
    <property type="protein sequence ID" value="ADD69518.1"/>
    <property type="molecule type" value="Genomic_DNA"/>
</dbReference>
<dbReference type="STRING" id="522772.Dacet_2764"/>
<dbReference type="InterPro" id="IPR006657">
    <property type="entry name" value="MoPterin_dinucl-bd_dom"/>
</dbReference>
<sequence>MNFFCSKDCPDLCGVKATVTSDGYKFSGVQEKWSPTGFVCSKFKVFAEREINNGLTSWQVIDNVKTEYPDNGTAIEKMAEFLNEFKDKKILYMRGSGSLAYNMCYWDVFFSQFPDCAGTTGGPCDETGGDAHEEDFGVLLNPPASNLEKARTIILYGKNAAVSSQHLYAYLKDMKKKGRKIIYIDPVKTKTSKIADKYIAINPSCDGILACALLCAMGLESGHDINSLISKTGVSSADFELLLSEISAGQCAHIQGFGIQRHANGMNAYQWINRLAVKTGSEDMLYYSHSSKRLWTKQKTTFKNYIHVDKIAESLADGNFDLFVNAAANPAMTYPDTNLWTRGLSRTKTLVIDTNNTETSAHADFFLKVGGMFSQADFMGSYFFPHSYTREKLTDEISDSEAAAMLAARLGLKIEVKAEAEVPRKEQENRKYKTAELPLIMPEEGEGFKLLTSSHHSYLNSQILPGMEKGRQVVFINEKDAEELGIKTGDDVRVCGKTGGYKAEAVVTEGIVRQTIMSWKSIPMKDGCVNSAIRNKLTDSGNGLVLYGQYVEVKKI</sequence>
<reference evidence="7 8" key="1">
    <citation type="journal article" date="2010" name="Stand. Genomic Sci.">
        <title>Complete genome sequence of Denitrovibrio acetiphilus type strain (N2460).</title>
        <authorList>
            <person name="Kiss H."/>
            <person name="Lang E."/>
            <person name="Lapidus A."/>
            <person name="Copeland A."/>
            <person name="Nolan M."/>
            <person name="Glavina Del Rio T."/>
            <person name="Chen F."/>
            <person name="Lucas S."/>
            <person name="Tice H."/>
            <person name="Cheng J.F."/>
            <person name="Han C."/>
            <person name="Goodwin L."/>
            <person name="Pitluck S."/>
            <person name="Liolios K."/>
            <person name="Pati A."/>
            <person name="Ivanova N."/>
            <person name="Mavromatis K."/>
            <person name="Chen A."/>
            <person name="Palaniappan K."/>
            <person name="Land M."/>
            <person name="Hauser L."/>
            <person name="Chang Y.J."/>
            <person name="Jeffries C.D."/>
            <person name="Detter J.C."/>
            <person name="Brettin T."/>
            <person name="Spring S."/>
            <person name="Rohde M."/>
            <person name="Goker M."/>
            <person name="Woyke T."/>
            <person name="Bristow J."/>
            <person name="Eisen J.A."/>
            <person name="Markowitz V."/>
            <person name="Hugenholtz P."/>
            <person name="Kyrpides N.C."/>
            <person name="Klenk H.P."/>
        </authorList>
    </citation>
    <scope>NUCLEOTIDE SEQUENCE [LARGE SCALE GENOMIC DNA]</scope>
    <source>
        <strain evidence="8">DSM 12809 / NBRC 114555 / N2460</strain>
    </source>
</reference>
<gene>
    <name evidence="7" type="ordered locus">Dacet_2764</name>
</gene>
<organism evidence="7 8">
    <name type="scientific">Denitrovibrio acetiphilus (strain DSM 12809 / NBRC 114555 / N2460)</name>
    <dbReference type="NCBI Taxonomy" id="522772"/>
    <lineage>
        <taxon>Bacteria</taxon>
        <taxon>Pseudomonadati</taxon>
        <taxon>Deferribacterota</taxon>
        <taxon>Deferribacteres</taxon>
        <taxon>Deferribacterales</taxon>
        <taxon>Geovibrionaceae</taxon>
        <taxon>Denitrovibrio</taxon>
    </lineage>
</organism>
<dbReference type="SUPFAM" id="SSF50692">
    <property type="entry name" value="ADC-like"/>
    <property type="match status" value="1"/>
</dbReference>
<dbReference type="eggNOG" id="COG0243">
    <property type="taxonomic scope" value="Bacteria"/>
</dbReference>
<evidence type="ECO:0000256" key="1">
    <source>
        <dbReference type="ARBA" id="ARBA00010312"/>
    </source>
</evidence>
<keyword evidence="2" id="KW-0479">Metal-binding</keyword>
<proteinExistence type="inferred from homology"/>
<dbReference type="InterPro" id="IPR050612">
    <property type="entry name" value="Prok_Mopterin_Oxidored"/>
</dbReference>
<evidence type="ECO:0000259" key="6">
    <source>
        <dbReference type="Pfam" id="PF01568"/>
    </source>
</evidence>
<keyword evidence="8" id="KW-1185">Reference proteome</keyword>
<evidence type="ECO:0000259" key="5">
    <source>
        <dbReference type="Pfam" id="PF00384"/>
    </source>
</evidence>
<dbReference type="PANTHER" id="PTHR43742:SF6">
    <property type="entry name" value="OXIDOREDUCTASE YYAE-RELATED"/>
    <property type="match status" value="1"/>
</dbReference>
<dbReference type="Pfam" id="PF01568">
    <property type="entry name" value="Molydop_binding"/>
    <property type="match status" value="1"/>
</dbReference>
<evidence type="ECO:0000313" key="8">
    <source>
        <dbReference type="Proteomes" id="UP000002012"/>
    </source>
</evidence>
<evidence type="ECO:0000313" key="7">
    <source>
        <dbReference type="EMBL" id="ADD69518.1"/>
    </source>
</evidence>
<dbReference type="PaxDb" id="522772-Dacet_2764"/>
<dbReference type="InterPro" id="IPR006656">
    <property type="entry name" value="Mopterin_OxRdtase"/>
</dbReference>
<keyword evidence="3" id="KW-0408">Iron</keyword>
<dbReference type="InParanoid" id="D4H5S7"/>
<protein>
    <submittedName>
        <fullName evidence="7">Molybdopterin dinucleotide-binding region</fullName>
    </submittedName>
</protein>
<dbReference type="GO" id="GO:0051536">
    <property type="term" value="F:iron-sulfur cluster binding"/>
    <property type="evidence" value="ECO:0007669"/>
    <property type="project" value="UniProtKB-KW"/>
</dbReference>
<dbReference type="KEGG" id="dap:Dacet_2764"/>
<accession>D4H5S7</accession>
<dbReference type="PANTHER" id="PTHR43742">
    <property type="entry name" value="TRIMETHYLAMINE-N-OXIDE REDUCTASE"/>
    <property type="match status" value="1"/>
</dbReference>
<evidence type="ECO:0000256" key="4">
    <source>
        <dbReference type="ARBA" id="ARBA00023014"/>
    </source>
</evidence>
<dbReference type="Gene3D" id="2.40.40.20">
    <property type="match status" value="1"/>
</dbReference>
<dbReference type="GO" id="GO:0016491">
    <property type="term" value="F:oxidoreductase activity"/>
    <property type="evidence" value="ECO:0007669"/>
    <property type="project" value="InterPro"/>
</dbReference>
<dbReference type="CDD" id="cd02775">
    <property type="entry name" value="MopB_CT"/>
    <property type="match status" value="1"/>
</dbReference>
<dbReference type="OrthoDB" id="9810782at2"/>
<dbReference type="HOGENOM" id="CLU_491509_0_0_0"/>
<dbReference type="Gene3D" id="3.40.228.10">
    <property type="entry name" value="Dimethylsulfoxide Reductase, domain 2"/>
    <property type="match status" value="1"/>
</dbReference>
<dbReference type="AlphaFoldDB" id="D4H5S7"/>
<dbReference type="GO" id="GO:0046872">
    <property type="term" value="F:metal ion binding"/>
    <property type="evidence" value="ECO:0007669"/>
    <property type="project" value="UniProtKB-KW"/>
</dbReference>
<dbReference type="GO" id="GO:0043546">
    <property type="term" value="F:molybdopterin cofactor binding"/>
    <property type="evidence" value="ECO:0007669"/>
    <property type="project" value="InterPro"/>
</dbReference>
<dbReference type="SUPFAM" id="SSF53706">
    <property type="entry name" value="Formate dehydrogenase/DMSO reductase, domains 1-3"/>
    <property type="match status" value="1"/>
</dbReference>
<dbReference type="Gene3D" id="3.40.50.740">
    <property type="match status" value="2"/>
</dbReference>
<comment type="similarity">
    <text evidence="1">Belongs to the prokaryotic molybdopterin-containing oxidoreductase family.</text>
</comment>
<keyword evidence="4" id="KW-0411">Iron-sulfur</keyword>
<evidence type="ECO:0000256" key="3">
    <source>
        <dbReference type="ARBA" id="ARBA00023004"/>
    </source>
</evidence>
<dbReference type="Pfam" id="PF00384">
    <property type="entry name" value="Molybdopterin"/>
    <property type="match status" value="1"/>
</dbReference>
<dbReference type="Proteomes" id="UP000002012">
    <property type="component" value="Chromosome"/>
</dbReference>
<evidence type="ECO:0000256" key="2">
    <source>
        <dbReference type="ARBA" id="ARBA00022723"/>
    </source>
</evidence>
<dbReference type="InterPro" id="IPR009010">
    <property type="entry name" value="Asp_de-COase-like_dom_sf"/>
</dbReference>
<feature type="domain" description="Molybdopterin oxidoreductase" evidence="5">
    <location>
        <begin position="130"/>
        <end position="364"/>
    </location>
</feature>
<feature type="domain" description="Molybdopterin dinucleotide-binding" evidence="6">
    <location>
        <begin position="455"/>
        <end position="539"/>
    </location>
</feature>